<dbReference type="RefSeq" id="YP_009595165.1">
    <property type="nucleotide sequence ID" value="NC_041879.1"/>
</dbReference>
<keyword evidence="2" id="KW-1185">Reference proteome</keyword>
<dbReference type="KEGG" id="vg:40070723"/>
<proteinExistence type="predicted"/>
<evidence type="ECO:0000313" key="2">
    <source>
        <dbReference type="Proteomes" id="UP000224134"/>
    </source>
</evidence>
<dbReference type="Proteomes" id="UP000224134">
    <property type="component" value="Segment"/>
</dbReference>
<dbReference type="EMBL" id="KU665491">
    <property type="protein sequence ID" value="AMQ66679.1"/>
    <property type="molecule type" value="Genomic_DNA"/>
</dbReference>
<evidence type="ECO:0000313" key="1">
    <source>
        <dbReference type="EMBL" id="AMQ66679.1"/>
    </source>
</evidence>
<accession>A0A142F1M2</accession>
<dbReference type="GeneID" id="40070723"/>
<name>A0A142F1M2_9CAUD</name>
<protein>
    <submittedName>
        <fullName evidence="1">Uncharacterized protein</fullName>
    </submittedName>
</protein>
<sequence>MLINEIAEKLNTSQEIVEESLEASGFPVDPSRKYSSREVHVTTLYVRYLTLMIEANEASHGFKYTDGEEGVDKTLVSDNLRRTAQMWYNRWLAAMEEKQRQQEHSAFHIRKRA</sequence>
<reference evidence="1 2" key="1">
    <citation type="submission" date="2016-02" db="EMBL/GenBank/DDBJ databases">
        <title>Isolation and characterization of bacteriophages from East Africa Rift Valley soda lakes.</title>
        <authorList>
            <person name="van Zyl L.J."/>
            <person name="Nemavhulani S."/>
            <person name="Cowan D.A."/>
            <person name="Trindade M.I."/>
        </authorList>
    </citation>
    <scope>NUCLEOTIDE SEQUENCE [LARGE SCALE GENOMIC DNA]</scope>
</reference>
<organism evidence="1 2">
    <name type="scientific">Bacillus phage Mgbh1</name>
    <dbReference type="NCBI Taxonomy" id="1796993"/>
    <lineage>
        <taxon>Viruses</taxon>
        <taxon>Duplodnaviria</taxon>
        <taxon>Heunggongvirae</taxon>
        <taxon>Uroviricota</taxon>
        <taxon>Caudoviricetes</taxon>
        <taxon>Magadivirus</taxon>
        <taxon>Magadivirus Mgbh1</taxon>
    </lineage>
</organism>